<name>A0A3M7PEY2_BRAPC</name>
<proteinExistence type="predicted"/>
<sequence>MIKIGTPFFSNITIYQVIEPERLTTFKRDVVYEFKFQKLGKSCPTMLLMLKNVNDLKKTRMLWLNRASLEFDLNCITN</sequence>
<comment type="caution">
    <text evidence="1">The sequence shown here is derived from an EMBL/GenBank/DDBJ whole genome shotgun (WGS) entry which is preliminary data.</text>
</comment>
<organism evidence="1 2">
    <name type="scientific">Brachionus plicatilis</name>
    <name type="common">Marine rotifer</name>
    <name type="synonym">Brachionus muelleri</name>
    <dbReference type="NCBI Taxonomy" id="10195"/>
    <lineage>
        <taxon>Eukaryota</taxon>
        <taxon>Metazoa</taxon>
        <taxon>Spiralia</taxon>
        <taxon>Gnathifera</taxon>
        <taxon>Rotifera</taxon>
        <taxon>Eurotatoria</taxon>
        <taxon>Monogononta</taxon>
        <taxon>Pseudotrocha</taxon>
        <taxon>Ploima</taxon>
        <taxon>Brachionidae</taxon>
        <taxon>Brachionus</taxon>
    </lineage>
</organism>
<gene>
    <name evidence="1" type="ORF">BpHYR1_021100</name>
</gene>
<dbReference type="AlphaFoldDB" id="A0A3M7PEY2"/>
<protein>
    <submittedName>
        <fullName evidence="1">Uncharacterized protein</fullName>
    </submittedName>
</protein>
<accession>A0A3M7PEY2</accession>
<evidence type="ECO:0000313" key="1">
    <source>
        <dbReference type="EMBL" id="RMZ97300.1"/>
    </source>
</evidence>
<evidence type="ECO:0000313" key="2">
    <source>
        <dbReference type="Proteomes" id="UP000276133"/>
    </source>
</evidence>
<dbReference type="Proteomes" id="UP000276133">
    <property type="component" value="Unassembled WGS sequence"/>
</dbReference>
<dbReference type="EMBL" id="REGN01011504">
    <property type="protein sequence ID" value="RMZ97300.1"/>
    <property type="molecule type" value="Genomic_DNA"/>
</dbReference>
<reference evidence="1 2" key="1">
    <citation type="journal article" date="2018" name="Sci. Rep.">
        <title>Genomic signatures of local adaptation to the degree of environmental predictability in rotifers.</title>
        <authorList>
            <person name="Franch-Gras L."/>
            <person name="Hahn C."/>
            <person name="Garcia-Roger E.M."/>
            <person name="Carmona M.J."/>
            <person name="Serra M."/>
            <person name="Gomez A."/>
        </authorList>
    </citation>
    <scope>NUCLEOTIDE SEQUENCE [LARGE SCALE GENOMIC DNA]</scope>
    <source>
        <strain evidence="1">HYR1</strain>
    </source>
</reference>
<keyword evidence="2" id="KW-1185">Reference proteome</keyword>